<evidence type="ECO:0000256" key="3">
    <source>
        <dbReference type="ARBA" id="ARBA00023004"/>
    </source>
</evidence>
<evidence type="ECO:0000313" key="8">
    <source>
        <dbReference type="Proteomes" id="UP000606600"/>
    </source>
</evidence>
<dbReference type="Gene3D" id="2.102.10.10">
    <property type="entry name" value="Rieske [2Fe-2S] iron-sulphur domain"/>
    <property type="match status" value="1"/>
</dbReference>
<dbReference type="InterPro" id="IPR017941">
    <property type="entry name" value="Rieske_2Fe-2S"/>
</dbReference>
<sequence>MSGGLLLAIEGCGTASKLITAEISGSDMVVQLSDFEQKKAGKKEFRKYLVVQNDLLKYPICVYRFSDTRFEALWMRCTHQGTELQVFGDKMQCPAHGSEFNNRGQVVNGPAATPLRNFPVTITDNQIRISLK</sequence>
<gene>
    <name evidence="7" type="ORF">IDJ77_01965</name>
</gene>
<name>A0ABR7WJR1_9SPHI</name>
<organism evidence="7 8">
    <name type="scientific">Mucilaginibacter pankratovii</name>
    <dbReference type="NCBI Taxonomy" id="2772110"/>
    <lineage>
        <taxon>Bacteria</taxon>
        <taxon>Pseudomonadati</taxon>
        <taxon>Bacteroidota</taxon>
        <taxon>Sphingobacteriia</taxon>
        <taxon>Sphingobacteriales</taxon>
        <taxon>Sphingobacteriaceae</taxon>
        <taxon>Mucilaginibacter</taxon>
    </lineage>
</organism>
<evidence type="ECO:0000256" key="4">
    <source>
        <dbReference type="ARBA" id="ARBA00023014"/>
    </source>
</evidence>
<keyword evidence="3" id="KW-0408">Iron</keyword>
<evidence type="ECO:0000256" key="2">
    <source>
        <dbReference type="ARBA" id="ARBA00022723"/>
    </source>
</evidence>
<proteinExistence type="predicted"/>
<reference evidence="7 8" key="1">
    <citation type="submission" date="2020-09" db="EMBL/GenBank/DDBJ databases">
        <title>Novel species of Mucilaginibacter isolated from a glacier on the Tibetan Plateau.</title>
        <authorList>
            <person name="Liu Q."/>
            <person name="Xin Y.-H."/>
        </authorList>
    </citation>
    <scope>NUCLEOTIDE SEQUENCE [LARGE SCALE GENOMIC DNA]</scope>
    <source>
        <strain evidence="7 8">ZT4R22</strain>
    </source>
</reference>
<dbReference type="Pfam" id="PF00355">
    <property type="entry name" value="Rieske"/>
    <property type="match status" value="1"/>
</dbReference>
<dbReference type="Proteomes" id="UP000606600">
    <property type="component" value="Unassembled WGS sequence"/>
</dbReference>
<dbReference type="CDD" id="cd03467">
    <property type="entry name" value="Rieske"/>
    <property type="match status" value="1"/>
</dbReference>
<keyword evidence="4" id="KW-0411">Iron-sulfur</keyword>
<keyword evidence="5" id="KW-1015">Disulfide bond</keyword>
<dbReference type="RefSeq" id="WP_191187237.1">
    <property type="nucleotide sequence ID" value="NZ_JACWMY010000001.1"/>
</dbReference>
<keyword evidence="8" id="KW-1185">Reference proteome</keyword>
<dbReference type="InterPro" id="IPR014349">
    <property type="entry name" value="Rieske_Fe-S_prot"/>
</dbReference>
<accession>A0ABR7WJR1</accession>
<dbReference type="PROSITE" id="PS51296">
    <property type="entry name" value="RIESKE"/>
    <property type="match status" value="1"/>
</dbReference>
<evidence type="ECO:0000256" key="1">
    <source>
        <dbReference type="ARBA" id="ARBA00022714"/>
    </source>
</evidence>
<feature type="domain" description="Rieske" evidence="6">
    <location>
        <begin position="37"/>
        <end position="129"/>
    </location>
</feature>
<evidence type="ECO:0000313" key="7">
    <source>
        <dbReference type="EMBL" id="MBD1362564.1"/>
    </source>
</evidence>
<protein>
    <submittedName>
        <fullName evidence="7">Rieske (2Fe-2S) protein</fullName>
    </submittedName>
</protein>
<evidence type="ECO:0000256" key="5">
    <source>
        <dbReference type="ARBA" id="ARBA00023157"/>
    </source>
</evidence>
<comment type="caution">
    <text evidence="7">The sequence shown here is derived from an EMBL/GenBank/DDBJ whole genome shotgun (WGS) entry which is preliminary data.</text>
</comment>
<dbReference type="InterPro" id="IPR036922">
    <property type="entry name" value="Rieske_2Fe-2S_sf"/>
</dbReference>
<dbReference type="PANTHER" id="PTHR10134">
    <property type="entry name" value="CYTOCHROME B-C1 COMPLEX SUBUNIT RIESKE, MITOCHONDRIAL"/>
    <property type="match status" value="1"/>
</dbReference>
<keyword evidence="1" id="KW-0001">2Fe-2S</keyword>
<keyword evidence="2" id="KW-0479">Metal-binding</keyword>
<evidence type="ECO:0000259" key="6">
    <source>
        <dbReference type="PROSITE" id="PS51296"/>
    </source>
</evidence>
<dbReference type="SUPFAM" id="SSF50022">
    <property type="entry name" value="ISP domain"/>
    <property type="match status" value="1"/>
</dbReference>
<dbReference type="EMBL" id="JACWMY010000001">
    <property type="protein sequence ID" value="MBD1362564.1"/>
    <property type="molecule type" value="Genomic_DNA"/>
</dbReference>